<proteinExistence type="predicted"/>
<evidence type="ECO:0000313" key="2">
    <source>
        <dbReference type="EMBL" id="GFD57686.1"/>
    </source>
</evidence>
<evidence type="ECO:0000256" key="1">
    <source>
        <dbReference type="SAM" id="MobiDB-lite"/>
    </source>
</evidence>
<feature type="non-terminal residue" evidence="2">
    <location>
        <position position="1"/>
    </location>
</feature>
<gene>
    <name evidence="2" type="ORF">Tci_929655</name>
</gene>
<reference evidence="2" key="1">
    <citation type="journal article" date="2019" name="Sci. Rep.">
        <title>Draft genome of Tanacetum cinerariifolium, the natural source of mosquito coil.</title>
        <authorList>
            <person name="Yamashiro T."/>
            <person name="Shiraishi A."/>
            <person name="Satake H."/>
            <person name="Nakayama K."/>
        </authorList>
    </citation>
    <scope>NUCLEOTIDE SEQUENCE</scope>
</reference>
<feature type="compositionally biased region" description="Basic and acidic residues" evidence="1">
    <location>
        <begin position="22"/>
        <end position="39"/>
    </location>
</feature>
<dbReference type="AlphaFoldDB" id="A0A699XIM5"/>
<comment type="caution">
    <text evidence="2">The sequence shown here is derived from an EMBL/GenBank/DDBJ whole genome shotgun (WGS) entry which is preliminary data.</text>
</comment>
<organism evidence="2">
    <name type="scientific">Tanacetum cinerariifolium</name>
    <name type="common">Dalmatian daisy</name>
    <name type="synonym">Chrysanthemum cinerariifolium</name>
    <dbReference type="NCBI Taxonomy" id="118510"/>
    <lineage>
        <taxon>Eukaryota</taxon>
        <taxon>Viridiplantae</taxon>
        <taxon>Streptophyta</taxon>
        <taxon>Embryophyta</taxon>
        <taxon>Tracheophyta</taxon>
        <taxon>Spermatophyta</taxon>
        <taxon>Magnoliopsida</taxon>
        <taxon>eudicotyledons</taxon>
        <taxon>Gunneridae</taxon>
        <taxon>Pentapetalae</taxon>
        <taxon>asterids</taxon>
        <taxon>campanulids</taxon>
        <taxon>Asterales</taxon>
        <taxon>Asteraceae</taxon>
        <taxon>Asteroideae</taxon>
        <taxon>Anthemideae</taxon>
        <taxon>Anthemidinae</taxon>
        <taxon>Tanacetum</taxon>
    </lineage>
</organism>
<sequence length="67" mass="7036">AGTGASAKPHQHSSPAGQRDQGPGERAGRRSEASCQRRDVQLDYTDRGCAGAAVGRAQHHALSRRAD</sequence>
<accession>A0A699XIM5</accession>
<name>A0A699XIM5_TANCI</name>
<feature type="region of interest" description="Disordered" evidence="1">
    <location>
        <begin position="1"/>
        <end position="39"/>
    </location>
</feature>
<protein>
    <submittedName>
        <fullName evidence="2">Uncharacterized protein</fullName>
    </submittedName>
</protein>
<dbReference type="EMBL" id="BKCJ011843916">
    <property type="protein sequence ID" value="GFD57686.1"/>
    <property type="molecule type" value="Genomic_DNA"/>
</dbReference>